<reference evidence="2 3" key="1">
    <citation type="submission" date="2024-10" db="EMBL/GenBank/DDBJ databases">
        <title>The Natural Products Discovery Center: Release of the First 8490 Sequenced Strains for Exploring Actinobacteria Biosynthetic Diversity.</title>
        <authorList>
            <person name="Kalkreuter E."/>
            <person name="Kautsar S.A."/>
            <person name="Yang D."/>
            <person name="Bader C.D."/>
            <person name="Teijaro C.N."/>
            <person name="Fluegel L."/>
            <person name="Davis C.M."/>
            <person name="Simpson J.R."/>
            <person name="Lauterbach L."/>
            <person name="Steele A.D."/>
            <person name="Gui C."/>
            <person name="Meng S."/>
            <person name="Li G."/>
            <person name="Viehrig K."/>
            <person name="Ye F."/>
            <person name="Su P."/>
            <person name="Kiefer A.F."/>
            <person name="Nichols A."/>
            <person name="Cepeda A.J."/>
            <person name="Yan W."/>
            <person name="Fan B."/>
            <person name="Jiang Y."/>
            <person name="Adhikari A."/>
            <person name="Zheng C.-J."/>
            <person name="Schuster L."/>
            <person name="Cowan T.M."/>
            <person name="Smanski M.J."/>
            <person name="Chevrette M.G."/>
            <person name="De Carvalho L.P.S."/>
            <person name="Shen B."/>
        </authorList>
    </citation>
    <scope>NUCLEOTIDE SEQUENCE [LARGE SCALE GENOMIC DNA]</scope>
    <source>
        <strain evidence="2 3">NPDC087045</strain>
    </source>
</reference>
<keyword evidence="3" id="KW-1185">Reference proteome</keyword>
<name>A0ABW8F5P6_9BURK</name>
<organism evidence="2 3">
    <name type="scientific">Herbaspirillum chlorophenolicum</name>
    <dbReference type="NCBI Taxonomy" id="211589"/>
    <lineage>
        <taxon>Bacteria</taxon>
        <taxon>Pseudomonadati</taxon>
        <taxon>Pseudomonadota</taxon>
        <taxon>Betaproteobacteria</taxon>
        <taxon>Burkholderiales</taxon>
        <taxon>Oxalobacteraceae</taxon>
        <taxon>Herbaspirillum</taxon>
    </lineage>
</organism>
<evidence type="ECO:0000313" key="3">
    <source>
        <dbReference type="Proteomes" id="UP001617427"/>
    </source>
</evidence>
<gene>
    <name evidence="2" type="ORF">ACIPEN_21805</name>
</gene>
<feature type="region of interest" description="Disordered" evidence="1">
    <location>
        <begin position="168"/>
        <end position="209"/>
    </location>
</feature>
<dbReference type="RefSeq" id="WP_402703525.1">
    <property type="nucleotide sequence ID" value="NZ_JBIUZV010000020.1"/>
</dbReference>
<dbReference type="EMBL" id="JBIUZV010000020">
    <property type="protein sequence ID" value="MFJ3048478.1"/>
    <property type="molecule type" value="Genomic_DNA"/>
</dbReference>
<comment type="caution">
    <text evidence="2">The sequence shown here is derived from an EMBL/GenBank/DDBJ whole genome shotgun (WGS) entry which is preliminary data.</text>
</comment>
<feature type="compositionally biased region" description="Basic and acidic residues" evidence="1">
    <location>
        <begin position="169"/>
        <end position="191"/>
    </location>
</feature>
<protein>
    <submittedName>
        <fullName evidence="2">J domain-containing protein</fullName>
    </submittedName>
</protein>
<evidence type="ECO:0000313" key="2">
    <source>
        <dbReference type="EMBL" id="MFJ3048478.1"/>
    </source>
</evidence>
<accession>A0ABW8F5P6</accession>
<dbReference type="SUPFAM" id="SSF46565">
    <property type="entry name" value="Chaperone J-domain"/>
    <property type="match status" value="1"/>
</dbReference>
<sequence>MTASSIKAVTLSASSRSILSAEQEVFNTLVRQIGRQREQLAAWEQVSGLFQKTYIAELVPLRLTAGRLTRELILKLDAHENHEELSSSERQTISALVLKLLQEFDSDALDAELKAIYNRHGSSDYDQEVALEVAEMKAELEQMFGESLGEDLDLNSREELMRRARAKLAQHEAREAAKEEARARRKDEKASKAGRKKAGKSAESPLRKEKLQAELAQPLREIYRKLASALHPDREPDAELRVRKTELMQSLNQAYAAQDLLRLLELQIELQQIDRDALHDIGDDRLRQYNSLLRDQLTVLEGEIRQTEAQFIHSYGLASSRRLTPDNLIASLHAEMEEVRVSVDAMEGNLGKFSDLKVLKRWLKDVKKNIRASTMDS</sequence>
<proteinExistence type="predicted"/>
<evidence type="ECO:0000256" key="1">
    <source>
        <dbReference type="SAM" id="MobiDB-lite"/>
    </source>
</evidence>
<dbReference type="InterPro" id="IPR036869">
    <property type="entry name" value="J_dom_sf"/>
</dbReference>
<dbReference type="Proteomes" id="UP001617427">
    <property type="component" value="Unassembled WGS sequence"/>
</dbReference>